<feature type="non-terminal residue" evidence="1">
    <location>
        <position position="102"/>
    </location>
</feature>
<organism evidence="1 2">
    <name type="scientific">Lyngbya aestuarii BL J</name>
    <dbReference type="NCBI Taxonomy" id="1348334"/>
    <lineage>
        <taxon>Bacteria</taxon>
        <taxon>Bacillati</taxon>
        <taxon>Cyanobacteriota</taxon>
        <taxon>Cyanophyceae</taxon>
        <taxon>Oscillatoriophycideae</taxon>
        <taxon>Oscillatoriales</taxon>
        <taxon>Microcoleaceae</taxon>
        <taxon>Lyngbya</taxon>
    </lineage>
</organism>
<dbReference type="AlphaFoldDB" id="U7Q6Q1"/>
<name>U7Q6Q1_9CYAN</name>
<protein>
    <submittedName>
        <fullName evidence="1">AcrB/AcrD/AcrF family protein</fullName>
    </submittedName>
</protein>
<dbReference type="Proteomes" id="UP000017127">
    <property type="component" value="Unassembled WGS sequence"/>
</dbReference>
<dbReference type="Pfam" id="PF00873">
    <property type="entry name" value="ACR_tran"/>
    <property type="match status" value="1"/>
</dbReference>
<dbReference type="RefSeq" id="WP_023070076.1">
    <property type="nucleotide sequence ID" value="NZ_AUZM01000427.1"/>
</dbReference>
<proteinExistence type="predicted"/>
<evidence type="ECO:0000313" key="2">
    <source>
        <dbReference type="Proteomes" id="UP000017127"/>
    </source>
</evidence>
<dbReference type="EMBL" id="AUZM01000427">
    <property type="protein sequence ID" value="ERT03503.1"/>
    <property type="molecule type" value="Genomic_DNA"/>
</dbReference>
<evidence type="ECO:0000313" key="1">
    <source>
        <dbReference type="EMBL" id="ERT03503.1"/>
    </source>
</evidence>
<dbReference type="InterPro" id="IPR001036">
    <property type="entry name" value="Acrflvin-R"/>
</dbReference>
<gene>
    <name evidence="1" type="ORF">M595_6559</name>
</gene>
<sequence length="102" mass="11101">EFQEKSLVNSMVLYPGVSLDMTNRAGMALSNSLQDNPLYEWVQVRAGRTPGDADGAGGNMAHVDVELSDIALKNREASVKELREMFLKLPGVAPNIGGVFFF</sequence>
<accession>U7Q6Q1</accession>
<dbReference type="GO" id="GO:0016020">
    <property type="term" value="C:membrane"/>
    <property type="evidence" value="ECO:0007669"/>
    <property type="project" value="InterPro"/>
</dbReference>
<reference evidence="1 2" key="1">
    <citation type="journal article" date="2013" name="Front. Microbiol.">
        <title>Comparative genomic analyses of the cyanobacterium, Lyngbya aestuarii BL J, a powerful hydrogen producer.</title>
        <authorList>
            <person name="Kothari A."/>
            <person name="Vaughn M."/>
            <person name="Garcia-Pichel F."/>
        </authorList>
    </citation>
    <scope>NUCLEOTIDE SEQUENCE [LARGE SCALE GENOMIC DNA]</scope>
    <source>
        <strain evidence="1 2">BL J</strain>
    </source>
</reference>
<keyword evidence="2" id="KW-1185">Reference proteome</keyword>
<dbReference type="GO" id="GO:0022857">
    <property type="term" value="F:transmembrane transporter activity"/>
    <property type="evidence" value="ECO:0007669"/>
    <property type="project" value="InterPro"/>
</dbReference>
<comment type="caution">
    <text evidence="1">The sequence shown here is derived from an EMBL/GenBank/DDBJ whole genome shotgun (WGS) entry which is preliminary data.</text>
</comment>
<dbReference type="OrthoDB" id="9791035at2"/>
<feature type="non-terminal residue" evidence="1">
    <location>
        <position position="1"/>
    </location>
</feature>